<dbReference type="PRINTS" id="PR00237">
    <property type="entry name" value="GPCRRHODOPSN"/>
</dbReference>
<dbReference type="OrthoDB" id="5969463at2759"/>
<dbReference type="PANTHER" id="PTHR26450">
    <property type="entry name" value="OLFACTORY RECEPTOR 56B1-RELATED"/>
    <property type="match status" value="1"/>
</dbReference>
<evidence type="ECO:0000256" key="6">
    <source>
        <dbReference type="ARBA" id="ARBA00023136"/>
    </source>
</evidence>
<organism evidence="10 11">
    <name type="scientific">Limosa lapponica baueri</name>
    <dbReference type="NCBI Taxonomy" id="1758121"/>
    <lineage>
        <taxon>Eukaryota</taxon>
        <taxon>Metazoa</taxon>
        <taxon>Chordata</taxon>
        <taxon>Craniata</taxon>
        <taxon>Vertebrata</taxon>
        <taxon>Euteleostomi</taxon>
        <taxon>Archelosauria</taxon>
        <taxon>Archosauria</taxon>
        <taxon>Dinosauria</taxon>
        <taxon>Saurischia</taxon>
        <taxon>Theropoda</taxon>
        <taxon>Coelurosauria</taxon>
        <taxon>Aves</taxon>
        <taxon>Neognathae</taxon>
        <taxon>Neoaves</taxon>
        <taxon>Charadriiformes</taxon>
        <taxon>Scolopacidae</taxon>
        <taxon>Limosa</taxon>
    </lineage>
</organism>
<dbReference type="EMBL" id="KZ514865">
    <property type="protein sequence ID" value="PKU30360.1"/>
    <property type="molecule type" value="Genomic_DNA"/>
</dbReference>
<dbReference type="SUPFAM" id="SSF81321">
    <property type="entry name" value="Family A G protein-coupled receptor-like"/>
    <property type="match status" value="1"/>
</dbReference>
<evidence type="ECO:0000259" key="9">
    <source>
        <dbReference type="PROSITE" id="PS50262"/>
    </source>
</evidence>
<evidence type="ECO:0000256" key="2">
    <source>
        <dbReference type="ARBA" id="ARBA00022606"/>
    </source>
</evidence>
<feature type="domain" description="G-protein coupled receptors family 1 profile" evidence="9">
    <location>
        <begin position="92"/>
        <end position="147"/>
    </location>
</feature>
<evidence type="ECO:0000256" key="7">
    <source>
        <dbReference type="ARBA" id="ARBA00023224"/>
    </source>
</evidence>
<keyword evidence="5 8" id="KW-1133">Transmembrane helix</keyword>
<keyword evidence="11" id="KW-1185">Reference proteome</keyword>
<feature type="transmembrane region" description="Helical" evidence="8">
    <location>
        <begin position="111"/>
        <end position="129"/>
    </location>
</feature>
<evidence type="ECO:0000256" key="4">
    <source>
        <dbReference type="ARBA" id="ARBA00022725"/>
    </source>
</evidence>
<comment type="subcellular location">
    <subcellularLocation>
        <location evidence="1">Membrane</location>
        <topology evidence="1">Multi-pass membrane protein</topology>
    </subcellularLocation>
</comment>
<evidence type="ECO:0000313" key="11">
    <source>
        <dbReference type="Proteomes" id="UP000233556"/>
    </source>
</evidence>
<proteinExistence type="predicted"/>
<evidence type="ECO:0000313" key="10">
    <source>
        <dbReference type="EMBL" id="PKU30360.1"/>
    </source>
</evidence>
<sequence length="147" mass="16532">MMQDPKGFVCSIPGHNLQRQQKVQRQIILIPGGDGSWERSPNYFRYHPAMVALNQTSLQPASFLLLGMAGLEDLHAWLSVPFYVMYLVALLGNFILLIVIANEQSLHEPMYLFLAMLAVAHLVLSSSTVPKTLSIFWSLSRELSFQA</sequence>
<keyword evidence="7" id="KW-0807">Transducer</keyword>
<gene>
    <name evidence="10" type="ORF">llap_19337</name>
</gene>
<name>A0A2I0T992_LIMLA</name>
<keyword evidence="2" id="KW-0716">Sensory transduction</keyword>
<evidence type="ECO:0000256" key="3">
    <source>
        <dbReference type="ARBA" id="ARBA00022692"/>
    </source>
</evidence>
<keyword evidence="4" id="KW-0552">Olfaction</keyword>
<dbReference type="InterPro" id="IPR000276">
    <property type="entry name" value="GPCR_Rhodpsn"/>
</dbReference>
<dbReference type="InterPro" id="IPR017452">
    <property type="entry name" value="GPCR_Rhodpsn_7TM"/>
</dbReference>
<keyword evidence="6 8" id="KW-0472">Membrane</keyword>
<evidence type="ECO:0000256" key="5">
    <source>
        <dbReference type="ARBA" id="ARBA00022989"/>
    </source>
</evidence>
<evidence type="ECO:0000256" key="8">
    <source>
        <dbReference type="SAM" id="Phobius"/>
    </source>
</evidence>
<dbReference type="InterPro" id="IPR000725">
    <property type="entry name" value="Olfact_rcpt"/>
</dbReference>
<dbReference type="GO" id="GO:0004984">
    <property type="term" value="F:olfactory receptor activity"/>
    <property type="evidence" value="ECO:0007669"/>
    <property type="project" value="InterPro"/>
</dbReference>
<dbReference type="AlphaFoldDB" id="A0A2I0T992"/>
<feature type="transmembrane region" description="Helical" evidence="8">
    <location>
        <begin position="74"/>
        <end position="99"/>
    </location>
</feature>
<dbReference type="Proteomes" id="UP000233556">
    <property type="component" value="Unassembled WGS sequence"/>
</dbReference>
<keyword evidence="10" id="KW-0675">Receptor</keyword>
<dbReference type="GO" id="GO:0005886">
    <property type="term" value="C:plasma membrane"/>
    <property type="evidence" value="ECO:0007669"/>
    <property type="project" value="TreeGrafter"/>
</dbReference>
<protein>
    <submittedName>
        <fullName evidence="10">Olfactory receptor 52b2-like</fullName>
    </submittedName>
</protein>
<reference evidence="11" key="1">
    <citation type="submission" date="2017-11" db="EMBL/GenBank/DDBJ databases">
        <authorList>
            <person name="Lima N.C."/>
            <person name="Parody-Merino A.M."/>
            <person name="Battley P.F."/>
            <person name="Fidler A.E."/>
            <person name="Prosdocimi F."/>
        </authorList>
    </citation>
    <scope>NUCLEOTIDE SEQUENCE [LARGE SCALE GENOMIC DNA]</scope>
</reference>
<dbReference type="Pfam" id="PF13853">
    <property type="entry name" value="7tm_4"/>
    <property type="match status" value="1"/>
</dbReference>
<keyword evidence="3 8" id="KW-0812">Transmembrane</keyword>
<dbReference type="Gene3D" id="1.20.1070.10">
    <property type="entry name" value="Rhodopsin 7-helix transmembrane proteins"/>
    <property type="match status" value="1"/>
</dbReference>
<dbReference type="PROSITE" id="PS50262">
    <property type="entry name" value="G_PROTEIN_RECEP_F1_2"/>
    <property type="match status" value="1"/>
</dbReference>
<dbReference type="GO" id="GO:0004930">
    <property type="term" value="F:G protein-coupled receptor activity"/>
    <property type="evidence" value="ECO:0007669"/>
    <property type="project" value="InterPro"/>
</dbReference>
<reference evidence="11" key="2">
    <citation type="submission" date="2017-12" db="EMBL/GenBank/DDBJ databases">
        <title>Genome sequence of the Bar-tailed Godwit (Limosa lapponica baueri).</title>
        <authorList>
            <person name="Lima N.C.B."/>
            <person name="Parody-Merino A.M."/>
            <person name="Battley P.F."/>
            <person name="Fidler A.E."/>
            <person name="Prosdocimi F."/>
        </authorList>
    </citation>
    <scope>NUCLEOTIDE SEQUENCE [LARGE SCALE GENOMIC DNA]</scope>
</reference>
<accession>A0A2I0T992</accession>
<dbReference type="InterPro" id="IPR050402">
    <property type="entry name" value="OR51/52/56-like"/>
</dbReference>
<dbReference type="PANTHER" id="PTHR26450:SF32">
    <property type="entry name" value="OLFACTORY RECEPTOR 52B6"/>
    <property type="match status" value="1"/>
</dbReference>
<evidence type="ECO:0000256" key="1">
    <source>
        <dbReference type="ARBA" id="ARBA00004141"/>
    </source>
</evidence>